<proteinExistence type="predicted"/>
<accession>A0A0A9C878</accession>
<protein>
    <submittedName>
        <fullName evidence="1">Uncharacterized protein</fullName>
    </submittedName>
</protein>
<evidence type="ECO:0000313" key="1">
    <source>
        <dbReference type="EMBL" id="JAD70643.1"/>
    </source>
</evidence>
<name>A0A0A9C878_ARUDO</name>
<reference evidence="1" key="2">
    <citation type="journal article" date="2015" name="Data Brief">
        <title>Shoot transcriptome of the giant reed, Arundo donax.</title>
        <authorList>
            <person name="Barrero R.A."/>
            <person name="Guerrero F.D."/>
            <person name="Moolhuijzen P."/>
            <person name="Goolsby J.A."/>
            <person name="Tidwell J."/>
            <person name="Bellgard S.E."/>
            <person name="Bellgard M.I."/>
        </authorList>
    </citation>
    <scope>NUCLEOTIDE SEQUENCE</scope>
    <source>
        <tissue evidence="1">Shoot tissue taken approximately 20 cm above the soil surface</tissue>
    </source>
</reference>
<dbReference type="EMBL" id="GBRH01227252">
    <property type="protein sequence ID" value="JAD70643.1"/>
    <property type="molecule type" value="Transcribed_RNA"/>
</dbReference>
<sequence>MLRIRLEFEGGVKAHISCRSILAHILGYTHTSSLMAGYLL</sequence>
<organism evidence="1">
    <name type="scientific">Arundo donax</name>
    <name type="common">Giant reed</name>
    <name type="synonym">Donax arundinaceus</name>
    <dbReference type="NCBI Taxonomy" id="35708"/>
    <lineage>
        <taxon>Eukaryota</taxon>
        <taxon>Viridiplantae</taxon>
        <taxon>Streptophyta</taxon>
        <taxon>Embryophyta</taxon>
        <taxon>Tracheophyta</taxon>
        <taxon>Spermatophyta</taxon>
        <taxon>Magnoliopsida</taxon>
        <taxon>Liliopsida</taxon>
        <taxon>Poales</taxon>
        <taxon>Poaceae</taxon>
        <taxon>PACMAD clade</taxon>
        <taxon>Arundinoideae</taxon>
        <taxon>Arundineae</taxon>
        <taxon>Arundo</taxon>
    </lineage>
</organism>
<reference evidence="1" key="1">
    <citation type="submission" date="2014-09" db="EMBL/GenBank/DDBJ databases">
        <authorList>
            <person name="Magalhaes I.L.F."/>
            <person name="Oliveira U."/>
            <person name="Santos F.R."/>
            <person name="Vidigal T.H.D.A."/>
            <person name="Brescovit A.D."/>
            <person name="Santos A.J."/>
        </authorList>
    </citation>
    <scope>NUCLEOTIDE SEQUENCE</scope>
    <source>
        <tissue evidence="1">Shoot tissue taken approximately 20 cm above the soil surface</tissue>
    </source>
</reference>
<dbReference type="AlphaFoldDB" id="A0A0A9C878"/>